<feature type="non-terminal residue" evidence="2">
    <location>
        <position position="69"/>
    </location>
</feature>
<name>A0A6J4STB9_9SPHN</name>
<feature type="non-terminal residue" evidence="2">
    <location>
        <position position="1"/>
    </location>
</feature>
<proteinExistence type="predicted"/>
<protein>
    <submittedName>
        <fullName evidence="2">Uncharacterized protein</fullName>
    </submittedName>
</protein>
<organism evidence="2">
    <name type="scientific">uncultured Sphingomonadaceae bacterium</name>
    <dbReference type="NCBI Taxonomy" id="169976"/>
    <lineage>
        <taxon>Bacteria</taxon>
        <taxon>Pseudomonadati</taxon>
        <taxon>Pseudomonadota</taxon>
        <taxon>Alphaproteobacteria</taxon>
        <taxon>Sphingomonadales</taxon>
        <taxon>Sphingomonadaceae</taxon>
        <taxon>environmental samples</taxon>
    </lineage>
</organism>
<sequence>DRRIPRRPAPRGAARQPRDLRGAGAAATGPRHDRRPTPPGRRGRGPAGPRPCTRPGAGGRRAGPGAAAM</sequence>
<accession>A0A6J4STB9</accession>
<evidence type="ECO:0000313" key="2">
    <source>
        <dbReference type="EMBL" id="CAA9504647.1"/>
    </source>
</evidence>
<dbReference type="EMBL" id="CADCVW010000067">
    <property type="protein sequence ID" value="CAA9504647.1"/>
    <property type="molecule type" value="Genomic_DNA"/>
</dbReference>
<evidence type="ECO:0000256" key="1">
    <source>
        <dbReference type="SAM" id="MobiDB-lite"/>
    </source>
</evidence>
<feature type="region of interest" description="Disordered" evidence="1">
    <location>
        <begin position="1"/>
        <end position="69"/>
    </location>
</feature>
<gene>
    <name evidence="2" type="ORF">AVDCRST_MAG39-1602</name>
</gene>
<dbReference type="AlphaFoldDB" id="A0A6J4STB9"/>
<reference evidence="2" key="1">
    <citation type="submission" date="2020-02" db="EMBL/GenBank/DDBJ databases">
        <authorList>
            <person name="Meier V. D."/>
        </authorList>
    </citation>
    <scope>NUCLEOTIDE SEQUENCE</scope>
    <source>
        <strain evidence="2">AVDCRST_MAG39</strain>
    </source>
</reference>